<evidence type="ECO:0000256" key="7">
    <source>
        <dbReference type="SAM" id="Phobius"/>
    </source>
</evidence>
<feature type="transmembrane region" description="Helical" evidence="7">
    <location>
        <begin position="422"/>
        <end position="444"/>
    </location>
</feature>
<evidence type="ECO:0000313" key="9">
    <source>
        <dbReference type="Proteomes" id="UP001152320"/>
    </source>
</evidence>
<feature type="transmembrane region" description="Helical" evidence="7">
    <location>
        <begin position="79"/>
        <end position="105"/>
    </location>
</feature>
<feature type="transmembrane region" description="Helical" evidence="7">
    <location>
        <begin position="393"/>
        <end position="415"/>
    </location>
</feature>
<reference evidence="8" key="1">
    <citation type="submission" date="2021-10" db="EMBL/GenBank/DDBJ databases">
        <title>Tropical sea cucumber genome reveals ecological adaptation and Cuvierian tubules defense mechanism.</title>
        <authorList>
            <person name="Chen T."/>
        </authorList>
    </citation>
    <scope>NUCLEOTIDE SEQUENCE</scope>
    <source>
        <strain evidence="8">Nanhai2018</strain>
        <tissue evidence="8">Muscle</tissue>
    </source>
</reference>
<dbReference type="AlphaFoldDB" id="A0A9Q1HBV3"/>
<feature type="transmembrane region" description="Helical" evidence="7">
    <location>
        <begin position="41"/>
        <end position="59"/>
    </location>
</feature>
<dbReference type="PROSITE" id="PS00456">
    <property type="entry name" value="NA_SOLUT_SYMP_1"/>
    <property type="match status" value="1"/>
</dbReference>
<keyword evidence="3 7" id="KW-0812">Transmembrane</keyword>
<dbReference type="InterPro" id="IPR018212">
    <property type="entry name" value="Na/solute_symporter_CS"/>
</dbReference>
<dbReference type="Proteomes" id="UP001152320">
    <property type="component" value="Chromosome 4"/>
</dbReference>
<feature type="transmembrane region" description="Helical" evidence="7">
    <location>
        <begin position="145"/>
        <end position="162"/>
    </location>
</feature>
<organism evidence="8 9">
    <name type="scientific">Holothuria leucospilota</name>
    <name type="common">Black long sea cucumber</name>
    <name type="synonym">Mertensiothuria leucospilota</name>
    <dbReference type="NCBI Taxonomy" id="206669"/>
    <lineage>
        <taxon>Eukaryota</taxon>
        <taxon>Metazoa</taxon>
        <taxon>Echinodermata</taxon>
        <taxon>Eleutherozoa</taxon>
        <taxon>Echinozoa</taxon>
        <taxon>Holothuroidea</taxon>
        <taxon>Aspidochirotacea</taxon>
        <taxon>Aspidochirotida</taxon>
        <taxon>Holothuriidae</taxon>
        <taxon>Holothuria</taxon>
    </lineage>
</organism>
<keyword evidence="4 7" id="KW-1133">Transmembrane helix</keyword>
<comment type="similarity">
    <text evidence="2 6">Belongs to the sodium:solute symporter (SSF) (TC 2.A.21) family.</text>
</comment>
<name>A0A9Q1HBV3_HOLLE</name>
<comment type="subcellular location">
    <subcellularLocation>
        <location evidence="1">Membrane</location>
        <topology evidence="1">Multi-pass membrane protein</topology>
    </subcellularLocation>
</comment>
<keyword evidence="9" id="KW-1185">Reference proteome</keyword>
<dbReference type="PANTHER" id="PTHR11819:SF195">
    <property type="entry name" value="SODIUM_GLUCOSE COTRANSPORTER 4"/>
    <property type="match status" value="1"/>
</dbReference>
<feature type="transmembrane region" description="Helical" evidence="7">
    <location>
        <begin position="251"/>
        <end position="272"/>
    </location>
</feature>
<comment type="caution">
    <text evidence="8">The sequence shown here is derived from an EMBL/GenBank/DDBJ whole genome shotgun (WGS) entry which is preliminary data.</text>
</comment>
<evidence type="ECO:0000256" key="2">
    <source>
        <dbReference type="ARBA" id="ARBA00006434"/>
    </source>
</evidence>
<dbReference type="GO" id="GO:0005886">
    <property type="term" value="C:plasma membrane"/>
    <property type="evidence" value="ECO:0007669"/>
    <property type="project" value="TreeGrafter"/>
</dbReference>
<dbReference type="OrthoDB" id="6132759at2759"/>
<dbReference type="PROSITE" id="PS50283">
    <property type="entry name" value="NA_SOLUT_SYMP_3"/>
    <property type="match status" value="1"/>
</dbReference>
<feature type="transmembrane region" description="Helical" evidence="7">
    <location>
        <begin position="111"/>
        <end position="133"/>
    </location>
</feature>
<dbReference type="InterPro" id="IPR038377">
    <property type="entry name" value="Na/Glc_symporter_sf"/>
</dbReference>
<dbReference type="PROSITE" id="PS00457">
    <property type="entry name" value="NA_SOLUT_SYMP_2"/>
    <property type="match status" value="1"/>
</dbReference>
<sequence length="499" mass="55083">MNWWPVGASLFASNIGSEHFIGLSGYGAANGLAVAAYELNGMFTFPLLGWYFLPVYLSAKVFTMPEYLRKRFGGQRIRIYLAVLSLILSLLTKISVALFTGALFVQQALGWNLYLSVTILLFITAIYTVMGGLSAVMYTDAAQTVIMLGGAVVLMILCKHSLNSFQRVSWGDLQWMYSEAIPSDTLMYSNLSCGYPREDAFHLFRHPVTSDLPWPCVIFGITVSAVWYVCTDQVMVQRALASKTVAHAKGGCILAGFLKALPLFLIVIPGMISRVLFTDAVACVIPEECMKYCESEIGCSNIAYPQLVVNIMPKGLKGLMLAVVMSGLMSSLTSIFNSSSTIFTIDIWTRLRPKAKETELMVVGRVFVVLMVVIGILWIGIIQSAQGGRLFDYIQSITSYLAPPICAVFVLAVSWGRTNEKGAFWGLMLGLVIGMTRMVLDFSFVPPGCGEVDTRPSIIAKWHYLYFGLFLFGVVCVFTVIVSLITQPLSEKYVSWLFQ</sequence>
<evidence type="ECO:0000256" key="5">
    <source>
        <dbReference type="ARBA" id="ARBA00023136"/>
    </source>
</evidence>
<evidence type="ECO:0000313" key="8">
    <source>
        <dbReference type="EMBL" id="KAJ8043542.1"/>
    </source>
</evidence>
<dbReference type="PANTHER" id="PTHR11819">
    <property type="entry name" value="SOLUTE CARRIER FAMILY 5"/>
    <property type="match status" value="1"/>
</dbReference>
<evidence type="ECO:0000256" key="6">
    <source>
        <dbReference type="RuleBase" id="RU362091"/>
    </source>
</evidence>
<feature type="transmembrane region" description="Helical" evidence="7">
    <location>
        <begin position="319"/>
        <end position="348"/>
    </location>
</feature>
<dbReference type="Gene3D" id="1.20.1730.10">
    <property type="entry name" value="Sodium/glucose cotransporter"/>
    <property type="match status" value="1"/>
</dbReference>
<gene>
    <name evidence="8" type="ORF">HOLleu_10667</name>
</gene>
<dbReference type="Pfam" id="PF00474">
    <property type="entry name" value="SSF"/>
    <property type="match status" value="1"/>
</dbReference>
<evidence type="ECO:0000256" key="3">
    <source>
        <dbReference type="ARBA" id="ARBA00022692"/>
    </source>
</evidence>
<feature type="transmembrane region" description="Helical" evidence="7">
    <location>
        <begin position="464"/>
        <end position="485"/>
    </location>
</feature>
<feature type="transmembrane region" description="Helical" evidence="7">
    <location>
        <begin position="360"/>
        <end position="381"/>
    </location>
</feature>
<evidence type="ECO:0000256" key="1">
    <source>
        <dbReference type="ARBA" id="ARBA00004141"/>
    </source>
</evidence>
<feature type="transmembrane region" description="Helical" evidence="7">
    <location>
        <begin position="212"/>
        <end position="230"/>
    </location>
</feature>
<dbReference type="InterPro" id="IPR001734">
    <property type="entry name" value="Na/solute_symporter"/>
</dbReference>
<protein>
    <submittedName>
        <fullName evidence="8">Sodium/glucose cotransporter 4</fullName>
    </submittedName>
</protein>
<accession>A0A9Q1HBV3</accession>
<dbReference type="EMBL" id="JAIZAY010000004">
    <property type="protein sequence ID" value="KAJ8043542.1"/>
    <property type="molecule type" value="Genomic_DNA"/>
</dbReference>
<proteinExistence type="inferred from homology"/>
<dbReference type="NCBIfam" id="TIGR00813">
    <property type="entry name" value="sss"/>
    <property type="match status" value="1"/>
</dbReference>
<keyword evidence="5 7" id="KW-0472">Membrane</keyword>
<dbReference type="GO" id="GO:0005412">
    <property type="term" value="F:D-glucose:sodium symporter activity"/>
    <property type="evidence" value="ECO:0007669"/>
    <property type="project" value="TreeGrafter"/>
</dbReference>
<evidence type="ECO:0000256" key="4">
    <source>
        <dbReference type="ARBA" id="ARBA00022989"/>
    </source>
</evidence>